<dbReference type="Pfam" id="PF07714">
    <property type="entry name" value="PK_Tyr_Ser-Thr"/>
    <property type="match status" value="1"/>
</dbReference>
<proteinExistence type="predicted"/>
<evidence type="ECO:0000256" key="4">
    <source>
        <dbReference type="ARBA" id="ARBA00022840"/>
    </source>
</evidence>
<dbReference type="SMART" id="SM00219">
    <property type="entry name" value="TyrKc"/>
    <property type="match status" value="1"/>
</dbReference>
<dbReference type="PROSITE" id="PS00109">
    <property type="entry name" value="PROTEIN_KINASE_TYR"/>
    <property type="match status" value="1"/>
</dbReference>
<dbReference type="PANTHER" id="PTHR24416:SF611">
    <property type="entry name" value="TYROSINE-PROTEIN KINASE TRANSMEMBRANE RECEPTOR ROR"/>
    <property type="match status" value="1"/>
</dbReference>
<dbReference type="PROSITE" id="PS51257">
    <property type="entry name" value="PROKAR_LIPOPROTEIN"/>
    <property type="match status" value="1"/>
</dbReference>
<evidence type="ECO:0000256" key="1">
    <source>
        <dbReference type="ARBA" id="ARBA00022679"/>
    </source>
</evidence>
<dbReference type="InterPro" id="IPR008266">
    <property type="entry name" value="Tyr_kinase_AS"/>
</dbReference>
<feature type="region of interest" description="Disordered" evidence="6">
    <location>
        <begin position="116"/>
        <end position="141"/>
    </location>
</feature>
<comment type="caution">
    <text evidence="8">The sequence shown here is derived from an EMBL/GenBank/DDBJ whole genome shotgun (WGS) entry which is preliminary data.</text>
</comment>
<evidence type="ECO:0000256" key="5">
    <source>
        <dbReference type="ARBA" id="ARBA00023170"/>
    </source>
</evidence>
<dbReference type="InterPro" id="IPR050122">
    <property type="entry name" value="RTK"/>
</dbReference>
<name>A0A7J8HJS9_MOLMO</name>
<evidence type="ECO:0000256" key="6">
    <source>
        <dbReference type="SAM" id="MobiDB-lite"/>
    </source>
</evidence>
<organism evidence="8 9">
    <name type="scientific">Molossus molossus</name>
    <name type="common">Pallas' mastiff bat</name>
    <name type="synonym">Vespertilio molossus</name>
    <dbReference type="NCBI Taxonomy" id="27622"/>
    <lineage>
        <taxon>Eukaryota</taxon>
        <taxon>Metazoa</taxon>
        <taxon>Chordata</taxon>
        <taxon>Craniata</taxon>
        <taxon>Vertebrata</taxon>
        <taxon>Euteleostomi</taxon>
        <taxon>Mammalia</taxon>
        <taxon>Eutheria</taxon>
        <taxon>Laurasiatheria</taxon>
        <taxon>Chiroptera</taxon>
        <taxon>Yangochiroptera</taxon>
        <taxon>Molossidae</taxon>
        <taxon>Molossus</taxon>
    </lineage>
</organism>
<dbReference type="Proteomes" id="UP000550707">
    <property type="component" value="Unassembled WGS sequence"/>
</dbReference>
<dbReference type="InterPro" id="IPR011009">
    <property type="entry name" value="Kinase-like_dom_sf"/>
</dbReference>
<evidence type="ECO:0000313" key="9">
    <source>
        <dbReference type="Proteomes" id="UP000550707"/>
    </source>
</evidence>
<feature type="domain" description="Protein kinase" evidence="7">
    <location>
        <begin position="1"/>
        <end position="141"/>
    </location>
</feature>
<dbReference type="GO" id="GO:0007169">
    <property type="term" value="P:cell surface receptor protein tyrosine kinase signaling pathway"/>
    <property type="evidence" value="ECO:0007669"/>
    <property type="project" value="TreeGrafter"/>
</dbReference>
<dbReference type="PROSITE" id="PS50011">
    <property type="entry name" value="PROTEIN_KINASE_DOM"/>
    <property type="match status" value="1"/>
</dbReference>
<sequence length="141" mass="15409">MRKGNLQAFLGSPEGRALSPPVLLGFACQVAEGMSYLEERRIVHRDLAARNVLVGDDLACKVADFGLARLLKRLQDPSQVDGPRGRQLPRVLPEVRRLVLRGAAVRGVHLRPVSLRRSEQPGDAAADRQGVPAAAPRRLPR</sequence>
<dbReference type="EMBL" id="JACASF010000006">
    <property type="protein sequence ID" value="KAF6472614.1"/>
    <property type="molecule type" value="Genomic_DNA"/>
</dbReference>
<dbReference type="InterPro" id="IPR000719">
    <property type="entry name" value="Prot_kinase_dom"/>
</dbReference>
<dbReference type="AlphaFoldDB" id="A0A7J8HJS9"/>
<dbReference type="SUPFAM" id="SSF56112">
    <property type="entry name" value="Protein kinase-like (PK-like)"/>
    <property type="match status" value="1"/>
</dbReference>
<dbReference type="GO" id="GO:0043235">
    <property type="term" value="C:receptor complex"/>
    <property type="evidence" value="ECO:0007669"/>
    <property type="project" value="TreeGrafter"/>
</dbReference>
<keyword evidence="4" id="KW-0067">ATP-binding</keyword>
<gene>
    <name evidence="8" type="ORF">HJG59_017388</name>
</gene>
<dbReference type="PANTHER" id="PTHR24416">
    <property type="entry name" value="TYROSINE-PROTEIN KINASE RECEPTOR"/>
    <property type="match status" value="1"/>
</dbReference>
<keyword evidence="2" id="KW-0547">Nucleotide-binding</keyword>
<evidence type="ECO:0000313" key="8">
    <source>
        <dbReference type="EMBL" id="KAF6472614.1"/>
    </source>
</evidence>
<dbReference type="GO" id="GO:0005524">
    <property type="term" value="F:ATP binding"/>
    <property type="evidence" value="ECO:0007669"/>
    <property type="project" value="UniProtKB-KW"/>
</dbReference>
<dbReference type="GO" id="GO:0004714">
    <property type="term" value="F:transmembrane receptor protein tyrosine kinase activity"/>
    <property type="evidence" value="ECO:0007669"/>
    <property type="project" value="TreeGrafter"/>
</dbReference>
<protein>
    <submittedName>
        <fullName evidence="8">Src-related kinase lacking C-terminal regulatory tyrosine and N-terminal myristylation sites</fullName>
    </submittedName>
</protein>
<dbReference type="InterPro" id="IPR020635">
    <property type="entry name" value="Tyr_kinase_cat_dom"/>
</dbReference>
<evidence type="ECO:0000259" key="7">
    <source>
        <dbReference type="PROSITE" id="PS50011"/>
    </source>
</evidence>
<keyword evidence="1" id="KW-0808">Transferase</keyword>
<keyword evidence="3" id="KW-0418">Kinase</keyword>
<keyword evidence="9" id="KW-1185">Reference proteome</keyword>
<dbReference type="InterPro" id="IPR001245">
    <property type="entry name" value="Ser-Thr/Tyr_kinase_cat_dom"/>
</dbReference>
<accession>A0A7J8HJS9</accession>
<dbReference type="GO" id="GO:0005886">
    <property type="term" value="C:plasma membrane"/>
    <property type="evidence" value="ECO:0007669"/>
    <property type="project" value="TreeGrafter"/>
</dbReference>
<evidence type="ECO:0000256" key="3">
    <source>
        <dbReference type="ARBA" id="ARBA00022777"/>
    </source>
</evidence>
<reference evidence="8 9" key="1">
    <citation type="journal article" date="2020" name="Nature">
        <title>Six reference-quality genomes reveal evolution of bat adaptations.</title>
        <authorList>
            <person name="Jebb D."/>
            <person name="Huang Z."/>
            <person name="Pippel M."/>
            <person name="Hughes G.M."/>
            <person name="Lavrichenko K."/>
            <person name="Devanna P."/>
            <person name="Winkler S."/>
            <person name="Jermiin L.S."/>
            <person name="Skirmuntt E.C."/>
            <person name="Katzourakis A."/>
            <person name="Burkitt-Gray L."/>
            <person name="Ray D.A."/>
            <person name="Sullivan K.A.M."/>
            <person name="Roscito J.G."/>
            <person name="Kirilenko B.M."/>
            <person name="Davalos L.M."/>
            <person name="Corthals A.P."/>
            <person name="Power M.L."/>
            <person name="Jones G."/>
            <person name="Ransome R.D."/>
            <person name="Dechmann D.K.N."/>
            <person name="Locatelli A.G."/>
            <person name="Puechmaille S.J."/>
            <person name="Fedrigo O."/>
            <person name="Jarvis E.D."/>
            <person name="Hiller M."/>
            <person name="Vernes S.C."/>
            <person name="Myers E.W."/>
            <person name="Teeling E.C."/>
        </authorList>
    </citation>
    <scope>NUCLEOTIDE SEQUENCE [LARGE SCALE GENOMIC DNA]</scope>
    <source>
        <strain evidence="8">MMolMol1</strain>
        <tissue evidence="8">Muscle</tissue>
    </source>
</reference>
<evidence type="ECO:0000256" key="2">
    <source>
        <dbReference type="ARBA" id="ARBA00022741"/>
    </source>
</evidence>
<keyword evidence="5" id="KW-0675">Receptor</keyword>
<dbReference type="Gene3D" id="1.10.510.10">
    <property type="entry name" value="Transferase(Phosphotransferase) domain 1"/>
    <property type="match status" value="1"/>
</dbReference>